<sequence>MYGVFFVGIGAGRTSSLIKESLETYKGVPMRIYPLFFTLFCVPAFSLLLQWCRLERECVLTPFHLQLDSFSAVARSAETDLRQKKLANKWPIFPKKTFLREILKEELNYNSKQPNRFSVVLTLIAGFQATNECSEHPAFVRNNGEGSEVAENGVFKSAGGSDNVCSRATAFCLGEGGCHLIFVRISSRTPE</sequence>
<accession>A0A8X7ZTY5</accession>
<reference evidence="2" key="1">
    <citation type="journal article" date="2020" name="bioRxiv">
        <title>Hybrid origin of Populus tomentosa Carr. identified through genome sequencing and phylogenomic analysis.</title>
        <authorList>
            <person name="An X."/>
            <person name="Gao K."/>
            <person name="Chen Z."/>
            <person name="Li J."/>
            <person name="Yang X."/>
            <person name="Yang X."/>
            <person name="Zhou J."/>
            <person name="Guo T."/>
            <person name="Zhao T."/>
            <person name="Huang S."/>
            <person name="Miao D."/>
            <person name="Khan W.U."/>
            <person name="Rao P."/>
            <person name="Ye M."/>
            <person name="Lei B."/>
            <person name="Liao W."/>
            <person name="Wang J."/>
            <person name="Ji L."/>
            <person name="Li Y."/>
            <person name="Guo B."/>
            <person name="Mustafa N.S."/>
            <person name="Li S."/>
            <person name="Yun Q."/>
            <person name="Keller S.R."/>
            <person name="Mao J."/>
            <person name="Zhang R."/>
            <person name="Strauss S.H."/>
        </authorList>
    </citation>
    <scope>NUCLEOTIDE SEQUENCE</scope>
    <source>
        <strain evidence="2">GM15</strain>
        <tissue evidence="2">Leaf</tissue>
    </source>
</reference>
<dbReference type="EMBL" id="JAAWWB010000010">
    <property type="protein sequence ID" value="KAG6774147.1"/>
    <property type="molecule type" value="Genomic_DNA"/>
</dbReference>
<evidence type="ECO:0000256" key="1">
    <source>
        <dbReference type="SAM" id="Phobius"/>
    </source>
</evidence>
<evidence type="ECO:0000313" key="2">
    <source>
        <dbReference type="EMBL" id="KAG6774147.1"/>
    </source>
</evidence>
<comment type="caution">
    <text evidence="2">The sequence shown here is derived from an EMBL/GenBank/DDBJ whole genome shotgun (WGS) entry which is preliminary data.</text>
</comment>
<protein>
    <submittedName>
        <fullName evidence="2">Uncharacterized protein</fullName>
    </submittedName>
</protein>
<proteinExistence type="predicted"/>
<name>A0A8X7ZTY5_POPTO</name>
<keyword evidence="1" id="KW-1133">Transmembrane helix</keyword>
<keyword evidence="1" id="KW-0472">Membrane</keyword>
<organism evidence="2 3">
    <name type="scientific">Populus tomentosa</name>
    <name type="common">Chinese white poplar</name>
    <dbReference type="NCBI Taxonomy" id="118781"/>
    <lineage>
        <taxon>Eukaryota</taxon>
        <taxon>Viridiplantae</taxon>
        <taxon>Streptophyta</taxon>
        <taxon>Embryophyta</taxon>
        <taxon>Tracheophyta</taxon>
        <taxon>Spermatophyta</taxon>
        <taxon>Magnoliopsida</taxon>
        <taxon>eudicotyledons</taxon>
        <taxon>Gunneridae</taxon>
        <taxon>Pentapetalae</taxon>
        <taxon>rosids</taxon>
        <taxon>fabids</taxon>
        <taxon>Malpighiales</taxon>
        <taxon>Salicaceae</taxon>
        <taxon>Saliceae</taxon>
        <taxon>Populus</taxon>
    </lineage>
</organism>
<feature type="transmembrane region" description="Helical" evidence="1">
    <location>
        <begin position="32"/>
        <end position="52"/>
    </location>
</feature>
<gene>
    <name evidence="2" type="ORF">POTOM_021497</name>
</gene>
<evidence type="ECO:0000313" key="3">
    <source>
        <dbReference type="Proteomes" id="UP000886885"/>
    </source>
</evidence>
<keyword evidence="1" id="KW-0812">Transmembrane</keyword>
<dbReference type="Proteomes" id="UP000886885">
    <property type="component" value="Chromosome 5D"/>
</dbReference>
<dbReference type="AlphaFoldDB" id="A0A8X7ZTY5"/>
<keyword evidence="3" id="KW-1185">Reference proteome</keyword>